<name>A0A6L7A7D1_LEULA</name>
<reference evidence="1 2" key="1">
    <citation type="submission" date="2019-12" db="EMBL/GenBank/DDBJ databases">
        <title>Complete genome sequence of Leuconostoc lactis strain AVN1 provides insights into metabolic potential.</title>
        <authorList>
            <person name="Besrour N."/>
            <person name="Najjari A."/>
            <person name="Fhoula I."/>
            <person name="Jaballah S."/>
            <person name="Klibi N."/>
            <person name="Ouzari H.I."/>
        </authorList>
    </citation>
    <scope>NUCLEOTIDE SEQUENCE [LARGE SCALE GENOMIC DNA]</scope>
    <source>
        <strain evidence="1 2">AVN1</strain>
    </source>
</reference>
<accession>A0A6L7A7D1</accession>
<evidence type="ECO:0000313" key="2">
    <source>
        <dbReference type="Proteomes" id="UP000478636"/>
    </source>
</evidence>
<dbReference type="AlphaFoldDB" id="A0A6L7A7D1"/>
<evidence type="ECO:0008006" key="3">
    <source>
        <dbReference type="Google" id="ProtNLM"/>
    </source>
</evidence>
<evidence type="ECO:0000313" key="1">
    <source>
        <dbReference type="EMBL" id="MWN21577.1"/>
    </source>
</evidence>
<sequence length="31" mass="3562">MLTRGVHGLYIYAVNDDLKRKLVTLNQTTID</sequence>
<dbReference type="Proteomes" id="UP000478636">
    <property type="component" value="Unassembled WGS sequence"/>
</dbReference>
<proteinExistence type="predicted"/>
<dbReference type="EMBL" id="WSZI01000017">
    <property type="protein sequence ID" value="MWN21577.1"/>
    <property type="molecule type" value="Genomic_DNA"/>
</dbReference>
<comment type="caution">
    <text evidence="1">The sequence shown here is derived from an EMBL/GenBank/DDBJ whole genome shotgun (WGS) entry which is preliminary data.</text>
</comment>
<protein>
    <recommendedName>
        <fullName evidence="3">DUF2075 domain-containing protein</fullName>
    </recommendedName>
</protein>
<organism evidence="1 2">
    <name type="scientific">Leuconostoc lactis</name>
    <dbReference type="NCBI Taxonomy" id="1246"/>
    <lineage>
        <taxon>Bacteria</taxon>
        <taxon>Bacillati</taxon>
        <taxon>Bacillota</taxon>
        <taxon>Bacilli</taxon>
        <taxon>Lactobacillales</taxon>
        <taxon>Lactobacillaceae</taxon>
        <taxon>Leuconostoc</taxon>
    </lineage>
</organism>
<gene>
    <name evidence="1" type="ORF">GQS40_10530</name>
</gene>